<dbReference type="Gene3D" id="3.30.160.60">
    <property type="entry name" value="Classic Zinc Finger"/>
    <property type="match status" value="3"/>
</dbReference>
<protein>
    <submittedName>
        <fullName evidence="16">Krueppel-like factor 1</fullName>
    </submittedName>
</protein>
<evidence type="ECO:0000256" key="7">
    <source>
        <dbReference type="ARBA" id="ARBA00022833"/>
    </source>
</evidence>
<dbReference type="PANTHER" id="PTHR23235">
    <property type="entry name" value="KRUEPPEL-LIKE TRANSCRIPTION FACTOR"/>
    <property type="match status" value="1"/>
</dbReference>
<sequence>MAATQAVLPSFSSFSNFSDFGQDMKVWRFEDGSLSVNSQDRRSILEYHSNDTPELPPALREAQLEDEHGANWDMEFLLSSWGSTSPDQETCSQDCNSHRPAAQDQGRLFQGTLQDGGVLKEHAGLDRHYASNGSLMAELLSPEDSVSCSIPELYNGGYAGEMQGKQYMLHSNADQYGIPFGHNTDDPNEHGAAGHGKAKSWDYGHYFPQHTSLMAFPDSRFLPVAAVDAEAPDAHSQRSHYNFIPNYHHHPKLYPHQVGPVGFVHRQATGVYASTPSLLPDSTVPSTGMEGKRGKKGMAKKRAAVHSCEYPGCIKTYTKSSHLKAHLRTHTGEKPYHCSWEGCGWKFARSDELTRHFRKHTGQKPYECMLCQRAFSRSDHLALHMKRHV</sequence>
<keyword evidence="9" id="KW-0805">Transcription regulation</keyword>
<dbReference type="GO" id="GO:0000981">
    <property type="term" value="F:DNA-binding transcription factor activity, RNA polymerase II-specific"/>
    <property type="evidence" value="ECO:0007669"/>
    <property type="project" value="Ensembl"/>
</dbReference>
<dbReference type="GO" id="GO:0045214">
    <property type="term" value="P:sarcomere organization"/>
    <property type="evidence" value="ECO:0007669"/>
    <property type="project" value="Ensembl"/>
</dbReference>
<dbReference type="Proteomes" id="UP000515152">
    <property type="component" value="Chromosome 26"/>
</dbReference>
<evidence type="ECO:0000259" key="14">
    <source>
        <dbReference type="PROSITE" id="PS50157"/>
    </source>
</evidence>
<dbReference type="GO" id="GO:0000785">
    <property type="term" value="C:chromatin"/>
    <property type="evidence" value="ECO:0007669"/>
    <property type="project" value="Ensembl"/>
</dbReference>
<evidence type="ECO:0000313" key="15">
    <source>
        <dbReference type="Proteomes" id="UP000515152"/>
    </source>
</evidence>
<keyword evidence="15" id="KW-1185">Reference proteome</keyword>
<feature type="domain" description="C2H2-type" evidence="14">
    <location>
        <begin position="336"/>
        <end position="365"/>
    </location>
</feature>
<dbReference type="GeneID" id="105903425"/>
<dbReference type="RefSeq" id="XP_031419694.1">
    <property type="nucleotide sequence ID" value="XM_031563834.2"/>
</dbReference>
<comment type="similarity">
    <text evidence="2">Belongs to the krueppel C2H2-type zinc-finger protein family.</text>
</comment>
<dbReference type="CDD" id="cd21581">
    <property type="entry name" value="KLF1_N"/>
    <property type="match status" value="1"/>
</dbReference>
<evidence type="ECO:0000256" key="4">
    <source>
        <dbReference type="ARBA" id="ARBA00022723"/>
    </source>
</evidence>
<keyword evidence="6" id="KW-0863">Zinc-finger</keyword>
<feature type="domain" description="C2H2-type" evidence="14">
    <location>
        <begin position="366"/>
        <end position="389"/>
    </location>
</feature>
<dbReference type="PANTHER" id="PTHR23235:SF145">
    <property type="entry name" value="KRUPPEL-LIKE FACTOR 1"/>
    <property type="match status" value="1"/>
</dbReference>
<reference evidence="16" key="1">
    <citation type="submission" date="2025-08" db="UniProtKB">
        <authorList>
            <consortium name="RefSeq"/>
        </authorList>
    </citation>
    <scope>IDENTIFICATION</scope>
</reference>
<keyword evidence="3" id="KW-0597">Phosphoprotein</keyword>
<evidence type="ECO:0000256" key="8">
    <source>
        <dbReference type="ARBA" id="ARBA00022843"/>
    </source>
</evidence>
<dbReference type="GO" id="GO:0060319">
    <property type="term" value="P:primitive erythrocyte differentiation"/>
    <property type="evidence" value="ECO:0007669"/>
    <property type="project" value="Ensembl"/>
</dbReference>
<dbReference type="GO" id="GO:0031100">
    <property type="term" value="P:animal organ regeneration"/>
    <property type="evidence" value="ECO:0007669"/>
    <property type="project" value="Ensembl"/>
</dbReference>
<evidence type="ECO:0000256" key="12">
    <source>
        <dbReference type="ARBA" id="ARBA00023163"/>
    </source>
</evidence>
<dbReference type="CTD" id="10661"/>
<dbReference type="InterPro" id="IPR036236">
    <property type="entry name" value="Znf_C2H2_sf"/>
</dbReference>
<dbReference type="FunFam" id="3.30.160.60:FF:000237">
    <property type="entry name" value="Krueppel-like factor 2"/>
    <property type="match status" value="1"/>
</dbReference>
<feature type="domain" description="C2H2-type" evidence="14">
    <location>
        <begin position="306"/>
        <end position="335"/>
    </location>
</feature>
<evidence type="ECO:0000256" key="1">
    <source>
        <dbReference type="ARBA" id="ARBA00004123"/>
    </source>
</evidence>
<evidence type="ECO:0000256" key="10">
    <source>
        <dbReference type="ARBA" id="ARBA00023125"/>
    </source>
</evidence>
<dbReference type="GO" id="GO:0010725">
    <property type="term" value="P:regulation of primitive erythrocyte differentiation"/>
    <property type="evidence" value="ECO:0007669"/>
    <property type="project" value="Ensembl"/>
</dbReference>
<proteinExistence type="inferred from homology"/>
<evidence type="ECO:0000256" key="9">
    <source>
        <dbReference type="ARBA" id="ARBA00023015"/>
    </source>
</evidence>
<evidence type="ECO:0000256" key="3">
    <source>
        <dbReference type="ARBA" id="ARBA00022553"/>
    </source>
</evidence>
<dbReference type="GO" id="GO:0010628">
    <property type="term" value="P:positive regulation of gene expression"/>
    <property type="evidence" value="ECO:0007669"/>
    <property type="project" value="Ensembl"/>
</dbReference>
<dbReference type="PROSITE" id="PS50157">
    <property type="entry name" value="ZINC_FINGER_C2H2_2"/>
    <property type="match status" value="3"/>
</dbReference>
<keyword evidence="10" id="KW-0238">DNA-binding</keyword>
<keyword evidence="4" id="KW-0479">Metal-binding</keyword>
<dbReference type="Pfam" id="PF00096">
    <property type="entry name" value="zf-C2H2"/>
    <property type="match status" value="2"/>
</dbReference>
<evidence type="ECO:0000256" key="11">
    <source>
        <dbReference type="ARBA" id="ARBA00023159"/>
    </source>
</evidence>
<dbReference type="InterPro" id="IPR013087">
    <property type="entry name" value="Znf_C2H2_type"/>
</dbReference>
<keyword evidence="12" id="KW-0804">Transcription</keyword>
<evidence type="ECO:0000256" key="6">
    <source>
        <dbReference type="ARBA" id="ARBA00022771"/>
    </source>
</evidence>
<evidence type="ECO:0000256" key="5">
    <source>
        <dbReference type="ARBA" id="ARBA00022737"/>
    </source>
</evidence>
<dbReference type="GO" id="GO:0055007">
    <property type="term" value="P:cardiac muscle cell differentiation"/>
    <property type="evidence" value="ECO:0007669"/>
    <property type="project" value="Ensembl"/>
</dbReference>
<keyword evidence="5" id="KW-0677">Repeat</keyword>
<comment type="subcellular location">
    <subcellularLocation>
        <location evidence="1">Nucleus</location>
    </subcellularLocation>
</comment>
<dbReference type="FunFam" id="3.30.160.60:FF:000707">
    <property type="entry name" value="Putative Krueppel-like factor 1"/>
    <property type="match status" value="1"/>
</dbReference>
<evidence type="ECO:0000256" key="13">
    <source>
        <dbReference type="ARBA" id="ARBA00023242"/>
    </source>
</evidence>
<dbReference type="KEGG" id="char:105903425"/>
<dbReference type="GO" id="GO:0045893">
    <property type="term" value="P:positive regulation of DNA-templated transcription"/>
    <property type="evidence" value="ECO:0007669"/>
    <property type="project" value="UniProtKB-ARBA"/>
</dbReference>
<keyword evidence="11" id="KW-0010">Activator</keyword>
<evidence type="ECO:0000256" key="2">
    <source>
        <dbReference type="ARBA" id="ARBA00006991"/>
    </source>
</evidence>
<dbReference type="OrthoDB" id="4748970at2759"/>
<organism evidence="15 16">
    <name type="scientific">Clupea harengus</name>
    <name type="common">Atlantic herring</name>
    <dbReference type="NCBI Taxonomy" id="7950"/>
    <lineage>
        <taxon>Eukaryota</taxon>
        <taxon>Metazoa</taxon>
        <taxon>Chordata</taxon>
        <taxon>Craniata</taxon>
        <taxon>Vertebrata</taxon>
        <taxon>Euteleostomi</taxon>
        <taxon>Actinopterygii</taxon>
        <taxon>Neopterygii</taxon>
        <taxon>Teleostei</taxon>
        <taxon>Clupei</taxon>
        <taxon>Clupeiformes</taxon>
        <taxon>Clupeoidei</taxon>
        <taxon>Clupeidae</taxon>
        <taxon>Clupea</taxon>
    </lineage>
</organism>
<dbReference type="GO" id="GO:0060038">
    <property type="term" value="P:cardiac muscle cell proliferation"/>
    <property type="evidence" value="ECO:0007669"/>
    <property type="project" value="Ensembl"/>
</dbReference>
<keyword evidence="7" id="KW-0862">Zinc</keyword>
<dbReference type="AlphaFoldDB" id="A0A6P3W133"/>
<dbReference type="PROSITE" id="PS00028">
    <property type="entry name" value="ZINC_FINGER_C2H2_1"/>
    <property type="match status" value="3"/>
</dbReference>
<dbReference type="SMART" id="SM00355">
    <property type="entry name" value="ZnF_C2H2"/>
    <property type="match status" value="3"/>
</dbReference>
<dbReference type="GO" id="GO:0008270">
    <property type="term" value="F:zinc ion binding"/>
    <property type="evidence" value="ECO:0007669"/>
    <property type="project" value="UniProtKB-KW"/>
</dbReference>
<name>A0A6P3W133_CLUHA</name>
<dbReference type="GO" id="GO:0043697">
    <property type="term" value="P:cell dedifferentiation"/>
    <property type="evidence" value="ECO:0007669"/>
    <property type="project" value="Ensembl"/>
</dbReference>
<keyword evidence="8" id="KW-0832">Ubl conjugation</keyword>
<evidence type="ECO:0000313" key="16">
    <source>
        <dbReference type="RefSeq" id="XP_031419694.1"/>
    </source>
</evidence>
<dbReference type="SUPFAM" id="SSF57667">
    <property type="entry name" value="beta-beta-alpha zinc fingers"/>
    <property type="match status" value="1"/>
</dbReference>
<accession>A0A6P3W133</accession>
<keyword evidence="13" id="KW-0539">Nucleus</keyword>
<dbReference type="FunFam" id="3.30.160.60:FF:000018">
    <property type="entry name" value="Krueppel-like factor 15"/>
    <property type="match status" value="1"/>
</dbReference>
<dbReference type="GO" id="GO:0000978">
    <property type="term" value="F:RNA polymerase II cis-regulatory region sequence-specific DNA binding"/>
    <property type="evidence" value="ECO:0007669"/>
    <property type="project" value="Ensembl"/>
</dbReference>
<dbReference type="GO" id="GO:0005634">
    <property type="term" value="C:nucleus"/>
    <property type="evidence" value="ECO:0007669"/>
    <property type="project" value="UniProtKB-SubCell"/>
</dbReference>
<gene>
    <name evidence="16" type="primary">klf1</name>
</gene>